<dbReference type="Pfam" id="PF17989">
    <property type="entry name" value="ALP_N"/>
    <property type="match status" value="1"/>
</dbReference>
<dbReference type="Gene3D" id="3.30.420.40">
    <property type="match status" value="1"/>
</dbReference>
<dbReference type="InterPro" id="IPR043129">
    <property type="entry name" value="ATPase_NBD"/>
</dbReference>
<evidence type="ECO:0000313" key="2">
    <source>
        <dbReference type="EMBL" id="OOR74173.1"/>
    </source>
</evidence>
<dbReference type="AlphaFoldDB" id="A0A9X6GF25"/>
<dbReference type="Proteomes" id="UP000190641">
    <property type="component" value="Unassembled WGS sequence"/>
</dbReference>
<comment type="caution">
    <text evidence="2">The sequence shown here is derived from an EMBL/GenBank/DDBJ whole genome shotgun (WGS) entry which is preliminary data.</text>
</comment>
<sequence length="396" mass="44957">MEDVKMEQTQVLDMLAINVEADLGNSNLKIFVNNEYVTVPNVFKRVHGAIESYEPDIDKNVMNLLDELYVHITSCAIERDGSFLVGERAMKKGRPKGMNIDYGKKHAEDLPIISVLSVVAAKVIQQIYKEKKTLPKVLSLNVDLITAIPASQHTPDTAKMLSNRFQEKEHVVIVYVGGEKVTVQIEFSRARVTKEGATSLFAMIDGEQDMYKEFQNLYQEKLKGIEVTGEYFTNKKILHVDIGDGTTEYIYTINQKPVLGNCTGERQGIGHALEKACKLLNKKRDTNYNRHQFAQIVLHDNKDQEDAQGFLYETRYEESESIIESVEEKYNEETAGQAEIIAVYGGGSIGLRAEFYNKILKFCDKRNILLFYVPEKYAITMNPLGMNKLRKAMDSK</sequence>
<evidence type="ECO:0000259" key="1">
    <source>
        <dbReference type="Pfam" id="PF17989"/>
    </source>
</evidence>
<dbReference type="SUPFAM" id="SSF53067">
    <property type="entry name" value="Actin-like ATPase domain"/>
    <property type="match status" value="1"/>
</dbReference>
<accession>A0A9X6GF25</accession>
<feature type="domain" description="Actin-like protein N-terminal" evidence="1">
    <location>
        <begin position="22"/>
        <end position="196"/>
    </location>
</feature>
<dbReference type="CDD" id="cd24023">
    <property type="entry name" value="ASKHA_NBD_ParM_Alp7A-like"/>
    <property type="match status" value="1"/>
</dbReference>
<name>A0A9X6GF25_BACCE</name>
<organism evidence="2 3">
    <name type="scientific">Bacillus cereus</name>
    <dbReference type="NCBI Taxonomy" id="1396"/>
    <lineage>
        <taxon>Bacteria</taxon>
        <taxon>Bacillati</taxon>
        <taxon>Bacillota</taxon>
        <taxon>Bacilli</taxon>
        <taxon>Bacillales</taxon>
        <taxon>Bacillaceae</taxon>
        <taxon>Bacillus</taxon>
        <taxon>Bacillus cereus group</taxon>
    </lineage>
</organism>
<gene>
    <name evidence="2" type="ORF">BLX06_15340</name>
</gene>
<proteinExistence type="predicted"/>
<dbReference type="InterPro" id="IPR040607">
    <property type="entry name" value="ALP_N"/>
</dbReference>
<protein>
    <recommendedName>
        <fullName evidence="1">Actin-like protein N-terminal domain-containing protein</fullName>
    </recommendedName>
</protein>
<evidence type="ECO:0000313" key="3">
    <source>
        <dbReference type="Proteomes" id="UP000190641"/>
    </source>
</evidence>
<dbReference type="EMBL" id="MUAU01000045">
    <property type="protein sequence ID" value="OOR74173.1"/>
    <property type="molecule type" value="Genomic_DNA"/>
</dbReference>
<reference evidence="2 3" key="1">
    <citation type="submission" date="2017-01" db="EMBL/GenBank/DDBJ databases">
        <title>Bacillus cereus isolates.</title>
        <authorList>
            <person name="Beno S.M."/>
        </authorList>
    </citation>
    <scope>NUCLEOTIDE SEQUENCE [LARGE SCALE GENOMIC DNA]</scope>
    <source>
        <strain evidence="2 3">FSL K6-1030</strain>
    </source>
</reference>